<evidence type="ECO:0000256" key="7">
    <source>
        <dbReference type="RuleBase" id="RU368066"/>
    </source>
</evidence>
<feature type="transmembrane region" description="Helical" evidence="7">
    <location>
        <begin position="186"/>
        <end position="210"/>
    </location>
</feature>
<evidence type="ECO:0000256" key="8">
    <source>
        <dbReference type="SAM" id="MobiDB-lite"/>
    </source>
</evidence>
<keyword evidence="6" id="KW-0325">Glycoprotein</keyword>
<evidence type="ECO:0000256" key="4">
    <source>
        <dbReference type="ARBA" id="ARBA00022989"/>
    </source>
</evidence>
<feature type="transmembrane region" description="Helical" evidence="7">
    <location>
        <begin position="396"/>
        <end position="420"/>
    </location>
</feature>
<comment type="similarity">
    <text evidence="2 7">Belongs to the CTL (choline transporter-like) family.</text>
</comment>
<organism evidence="9 10">
    <name type="scientific">Rozella allomycis (strain CSF55)</name>
    <dbReference type="NCBI Taxonomy" id="988480"/>
    <lineage>
        <taxon>Eukaryota</taxon>
        <taxon>Fungi</taxon>
        <taxon>Fungi incertae sedis</taxon>
        <taxon>Cryptomycota</taxon>
        <taxon>Cryptomycota incertae sedis</taxon>
        <taxon>Rozella</taxon>
    </lineage>
</organism>
<feature type="transmembrane region" description="Helical" evidence="7">
    <location>
        <begin position="496"/>
        <end position="520"/>
    </location>
</feature>
<dbReference type="OMA" id="GKSFCKA"/>
<dbReference type="PANTHER" id="PTHR12385:SF14">
    <property type="entry name" value="CHOLINE TRANSPORTER-LIKE 2"/>
    <property type="match status" value="1"/>
</dbReference>
<comment type="function">
    <text evidence="7">Probably involved in transport through the plasma membrane.</text>
</comment>
<feature type="transmembrane region" description="Helical" evidence="7">
    <location>
        <begin position="239"/>
        <end position="260"/>
    </location>
</feature>
<dbReference type="AlphaFoldDB" id="A0A075ARD6"/>
<feature type="region of interest" description="Disordered" evidence="8">
    <location>
        <begin position="589"/>
        <end position="608"/>
    </location>
</feature>
<dbReference type="HOGENOM" id="CLU_017181_3_1_1"/>
<feature type="transmembrane region" description="Helical" evidence="7">
    <location>
        <begin position="158"/>
        <end position="179"/>
    </location>
</feature>
<dbReference type="GO" id="GO:0022857">
    <property type="term" value="F:transmembrane transporter activity"/>
    <property type="evidence" value="ECO:0007669"/>
    <property type="project" value="UniProtKB-UniRule"/>
</dbReference>
<evidence type="ECO:0000256" key="3">
    <source>
        <dbReference type="ARBA" id="ARBA00022692"/>
    </source>
</evidence>
<keyword evidence="4 7" id="KW-1133">Transmembrane helix</keyword>
<sequence length="608" mass="67763">MAAIAVFAFKKGDINRLKYGIDSEGNLCGSLNNGDSPYKDQRGNTKLFYFIPTGTLNISKTYKRCISECPTSTSDIICKYGTATPSNSIALTNAIANGICSVGVKAKSVMNRCIPIEIQTPGSNGPSTVDSVLSAAFGKEINSRNLATKIFESIYDSWKWILVCCGVAIVISFLWLFLIQLFCAPVVWLTVLLLLIVTGGSTAYLFFLWWRLKSGQSLVLRGFDPSGFMETLNLDNQNVLLGVSIISAVATLLIWCAICFSRKRIKLAIQLIKEASKAVRAMPSMVFFPLFTNALILIVGAFCILIIVYLSTDGELIAQKVNSLQNEYTGSSFQSDTVLNYLIIYYVFGMFWNLNLISAIGQCSIAGAVATWYWTRDKKAIPSFAVFGALKRTLRYHLGSLALGSLILAIIQTIQFILYQLEKKVKNSQNKFAKYVLRCLQCLFFCLERFIRFLNKNAYIEIAVYGYSFCKAARVAFELLLRNAFRVAIIDKIGDFILFLGILLISGLSTIVGMFLLQTYSDIAEFYVAPLIIIFILSFYIASLFTSVFEMAIDTIFLSFCEDCERNDGSSKPFFMPESLKQFISKNSQEAPMVGDAGNKEQENEQQK</sequence>
<proteinExistence type="inferred from homology"/>
<dbReference type="GO" id="GO:0005886">
    <property type="term" value="C:plasma membrane"/>
    <property type="evidence" value="ECO:0007669"/>
    <property type="project" value="UniProtKB-SubCell"/>
</dbReference>
<evidence type="ECO:0000313" key="9">
    <source>
        <dbReference type="EMBL" id="EPZ32735.1"/>
    </source>
</evidence>
<feature type="transmembrane region" description="Helical" evidence="7">
    <location>
        <begin position="343"/>
        <end position="375"/>
    </location>
</feature>
<evidence type="ECO:0000313" key="10">
    <source>
        <dbReference type="Proteomes" id="UP000030755"/>
    </source>
</evidence>
<evidence type="ECO:0000256" key="1">
    <source>
        <dbReference type="ARBA" id="ARBA00004141"/>
    </source>
</evidence>
<gene>
    <name evidence="9" type="ORF">O9G_000810</name>
</gene>
<protein>
    <recommendedName>
        <fullName evidence="7">Protein PNS1</fullName>
    </recommendedName>
</protein>
<feature type="transmembrane region" description="Helical" evidence="7">
    <location>
        <begin position="281"/>
        <end position="310"/>
    </location>
</feature>
<feature type="compositionally biased region" description="Basic and acidic residues" evidence="8">
    <location>
        <begin position="598"/>
        <end position="608"/>
    </location>
</feature>
<comment type="subcellular location">
    <subcellularLocation>
        <location evidence="7">Cell membrane</location>
        <topology evidence="7">Multi-pass membrane protein</topology>
    </subcellularLocation>
    <subcellularLocation>
        <location evidence="1">Membrane</location>
        <topology evidence="1">Multi-pass membrane protein</topology>
    </subcellularLocation>
</comment>
<dbReference type="InterPro" id="IPR007603">
    <property type="entry name" value="Choline_transptr-like"/>
</dbReference>
<keyword evidence="10" id="KW-1185">Reference proteome</keyword>
<keyword evidence="3 7" id="KW-0812">Transmembrane</keyword>
<evidence type="ECO:0000256" key="2">
    <source>
        <dbReference type="ARBA" id="ARBA00007168"/>
    </source>
</evidence>
<name>A0A075ARD6_ROZAC</name>
<accession>A0A075ARD6</accession>
<feature type="transmembrane region" description="Helical" evidence="7">
    <location>
        <begin position="526"/>
        <end position="549"/>
    </location>
</feature>
<dbReference type="OrthoDB" id="420519at2759"/>
<reference evidence="9 10" key="1">
    <citation type="journal article" date="2013" name="Curr. Biol.">
        <title>Shared signatures of parasitism and phylogenomics unite Cryptomycota and microsporidia.</title>
        <authorList>
            <person name="James T.Y."/>
            <person name="Pelin A."/>
            <person name="Bonen L."/>
            <person name="Ahrendt S."/>
            <person name="Sain D."/>
            <person name="Corradi N."/>
            <person name="Stajich J.E."/>
        </authorList>
    </citation>
    <scope>NUCLEOTIDE SEQUENCE [LARGE SCALE GENOMIC DNA]</scope>
    <source>
        <strain evidence="9 10">CSF55</strain>
    </source>
</reference>
<dbReference type="PANTHER" id="PTHR12385">
    <property type="entry name" value="CHOLINE TRANSPORTER-LIKE (SLC FAMILY 44)"/>
    <property type="match status" value="1"/>
</dbReference>
<evidence type="ECO:0000256" key="5">
    <source>
        <dbReference type="ARBA" id="ARBA00023136"/>
    </source>
</evidence>
<dbReference type="Pfam" id="PF04515">
    <property type="entry name" value="Choline_transpo"/>
    <property type="match status" value="1"/>
</dbReference>
<dbReference type="Proteomes" id="UP000030755">
    <property type="component" value="Unassembled WGS sequence"/>
</dbReference>
<keyword evidence="5 7" id="KW-0472">Membrane</keyword>
<evidence type="ECO:0000256" key="6">
    <source>
        <dbReference type="ARBA" id="ARBA00023180"/>
    </source>
</evidence>
<dbReference type="EMBL" id="KE561117">
    <property type="protein sequence ID" value="EPZ32735.1"/>
    <property type="molecule type" value="Genomic_DNA"/>
</dbReference>